<feature type="compositionally biased region" description="Low complexity" evidence="10">
    <location>
        <begin position="1"/>
        <end position="12"/>
    </location>
</feature>
<keyword evidence="5 9" id="KW-0798">TonB box</keyword>
<dbReference type="InterPro" id="IPR000531">
    <property type="entry name" value="Beta-barrel_TonB"/>
</dbReference>
<evidence type="ECO:0000256" key="4">
    <source>
        <dbReference type="ARBA" id="ARBA00022692"/>
    </source>
</evidence>
<proteinExistence type="inferred from homology"/>
<evidence type="ECO:0000256" key="11">
    <source>
        <dbReference type="SAM" id="SignalP"/>
    </source>
</evidence>
<dbReference type="Proteomes" id="UP001499959">
    <property type="component" value="Unassembled WGS sequence"/>
</dbReference>
<evidence type="ECO:0000313" key="14">
    <source>
        <dbReference type="EMBL" id="GAA4806427.1"/>
    </source>
</evidence>
<dbReference type="Pfam" id="PF00593">
    <property type="entry name" value="TonB_dep_Rec_b-barrel"/>
    <property type="match status" value="1"/>
</dbReference>
<evidence type="ECO:0000256" key="10">
    <source>
        <dbReference type="SAM" id="MobiDB-lite"/>
    </source>
</evidence>
<keyword evidence="6 8" id="KW-0472">Membrane</keyword>
<evidence type="ECO:0000256" key="5">
    <source>
        <dbReference type="ARBA" id="ARBA00023077"/>
    </source>
</evidence>
<evidence type="ECO:0000256" key="9">
    <source>
        <dbReference type="RuleBase" id="RU003357"/>
    </source>
</evidence>
<evidence type="ECO:0000259" key="12">
    <source>
        <dbReference type="Pfam" id="PF00593"/>
    </source>
</evidence>
<evidence type="ECO:0000256" key="7">
    <source>
        <dbReference type="ARBA" id="ARBA00023237"/>
    </source>
</evidence>
<keyword evidence="2 8" id="KW-0813">Transport</keyword>
<keyword evidence="14" id="KW-0675">Receptor</keyword>
<feature type="signal peptide" evidence="11">
    <location>
        <begin position="1"/>
        <end position="46"/>
    </location>
</feature>
<dbReference type="InterPro" id="IPR037066">
    <property type="entry name" value="Plug_dom_sf"/>
</dbReference>
<organism evidence="14 15">
    <name type="scientific">Lysobacter hankyongensis</name>
    <dbReference type="NCBI Taxonomy" id="1176535"/>
    <lineage>
        <taxon>Bacteria</taxon>
        <taxon>Pseudomonadati</taxon>
        <taxon>Pseudomonadota</taxon>
        <taxon>Gammaproteobacteria</taxon>
        <taxon>Lysobacterales</taxon>
        <taxon>Lysobacteraceae</taxon>
        <taxon>Lysobacter</taxon>
    </lineage>
</organism>
<protein>
    <submittedName>
        <fullName evidence="14">TonB-dependent receptor</fullName>
    </submittedName>
</protein>
<accession>A0ABP9C7Z8</accession>
<dbReference type="InterPro" id="IPR036942">
    <property type="entry name" value="Beta-barrel_TonB_sf"/>
</dbReference>
<dbReference type="Gene3D" id="2.40.170.20">
    <property type="entry name" value="TonB-dependent receptor, beta-barrel domain"/>
    <property type="match status" value="1"/>
</dbReference>
<feature type="region of interest" description="Disordered" evidence="10">
    <location>
        <begin position="1"/>
        <end position="23"/>
    </location>
</feature>
<evidence type="ECO:0000256" key="3">
    <source>
        <dbReference type="ARBA" id="ARBA00022452"/>
    </source>
</evidence>
<keyword evidence="11" id="KW-0732">Signal</keyword>
<comment type="subcellular location">
    <subcellularLocation>
        <location evidence="1 8">Cell outer membrane</location>
        <topology evidence="1 8">Multi-pass membrane protein</topology>
    </subcellularLocation>
</comment>
<comment type="similarity">
    <text evidence="8 9">Belongs to the TonB-dependent receptor family.</text>
</comment>
<keyword evidence="3 8" id="KW-1134">Transmembrane beta strand</keyword>
<feature type="domain" description="TonB-dependent receptor-like beta-barrel" evidence="12">
    <location>
        <begin position="262"/>
        <end position="746"/>
    </location>
</feature>
<dbReference type="InterPro" id="IPR039426">
    <property type="entry name" value="TonB-dep_rcpt-like"/>
</dbReference>
<dbReference type="Pfam" id="PF07715">
    <property type="entry name" value="Plug"/>
    <property type="match status" value="1"/>
</dbReference>
<dbReference type="SUPFAM" id="SSF56935">
    <property type="entry name" value="Porins"/>
    <property type="match status" value="1"/>
</dbReference>
<dbReference type="PROSITE" id="PS52016">
    <property type="entry name" value="TONB_DEPENDENT_REC_3"/>
    <property type="match status" value="1"/>
</dbReference>
<evidence type="ECO:0000313" key="15">
    <source>
        <dbReference type="Proteomes" id="UP001499959"/>
    </source>
</evidence>
<keyword evidence="4 8" id="KW-0812">Transmembrane</keyword>
<evidence type="ECO:0000256" key="1">
    <source>
        <dbReference type="ARBA" id="ARBA00004571"/>
    </source>
</evidence>
<comment type="caution">
    <text evidence="14">The sequence shown here is derived from an EMBL/GenBank/DDBJ whole genome shotgun (WGS) entry which is preliminary data.</text>
</comment>
<name>A0ABP9C7Z8_9GAMM</name>
<feature type="domain" description="TonB-dependent receptor plug" evidence="13">
    <location>
        <begin position="83"/>
        <end position="179"/>
    </location>
</feature>
<evidence type="ECO:0000256" key="6">
    <source>
        <dbReference type="ARBA" id="ARBA00023136"/>
    </source>
</evidence>
<reference evidence="15" key="1">
    <citation type="journal article" date="2019" name="Int. J. Syst. Evol. Microbiol.">
        <title>The Global Catalogue of Microorganisms (GCM) 10K type strain sequencing project: providing services to taxonomists for standard genome sequencing and annotation.</title>
        <authorList>
            <consortium name="The Broad Institute Genomics Platform"/>
            <consortium name="The Broad Institute Genome Sequencing Center for Infectious Disease"/>
            <person name="Wu L."/>
            <person name="Ma J."/>
        </authorList>
    </citation>
    <scope>NUCLEOTIDE SEQUENCE [LARGE SCALE GENOMIC DNA]</scope>
    <source>
        <strain evidence="15">JCM 18204</strain>
    </source>
</reference>
<dbReference type="InterPro" id="IPR012910">
    <property type="entry name" value="Plug_dom"/>
</dbReference>
<dbReference type="PANTHER" id="PTHR30069">
    <property type="entry name" value="TONB-DEPENDENT OUTER MEMBRANE RECEPTOR"/>
    <property type="match status" value="1"/>
</dbReference>
<evidence type="ECO:0000256" key="8">
    <source>
        <dbReference type="PROSITE-ProRule" id="PRU01360"/>
    </source>
</evidence>
<keyword evidence="15" id="KW-1185">Reference proteome</keyword>
<keyword evidence="7 8" id="KW-0998">Cell outer membrane</keyword>
<sequence>MRRAPACAARACPRAHDTESRSSTMPFRFRPLAAAILAALPLCASAAEPADAHTPSDGDTAVATLPRVLVEADRASIAPARRVEQGALDRAAATDDTAALLDRLPGVSINQAGGVSGLPSIRGLADDRLRILVDGADITASCPNHMNPALSYVSPSAVGRIVVYPGIVPVSKGGDSIGGSIVVDTAPPTFAAAGEDPRFSGEVGAFYRSNGDAHGANVGATWASERFRIHYAGSTARADDYRAGDDFKDYDFTGRAGHDLDRDEVGSTGYRVHNQRLDLAWTWGDHLLEAKLGWQSIPEQGFPNQRMDLTDNRQRRLNLRYLGDFDWGRLDVRAYRETLEHAMDFGADKRDWYGMASGGQFPPGGNAVACSPLGSTCAAGMPMLTESDTTALSAEADLVLGEDDRLRLGVAHRSYRLDDWWPPSGGMMWPGVFWNIRDGRRDRSAGYAEWERRFDARSTLELGVRYERVRMDAGDVRGYDPASNMMGSYQMRDAARFNASDRDRSDGNWDATALYRFAASDRTDLALGLARKTRSPGLYEVYPWSTWTMAAVMNNFVGDGNGYIGNPDLRPERAATVSLTLDRHAADRGWELQITPYYTRIADYIDAVQWDPATNAPRAVPMRDAFTTLRYANQSARLFGVDLSGKATFGETRFGTFGVEGELAWSSGENTRTGDNLHHRMPLNARMALTWRNGGWEGALEAVGVDRKNAVSRVRNEVETAGYGLANLRLSREWSRLRVDVGVDNLFDRFHALPTGGAYVGQGTTMSINPAAPNYPRWGIAVPGAGRSVYAAVKVTF</sequence>
<evidence type="ECO:0000256" key="2">
    <source>
        <dbReference type="ARBA" id="ARBA00022448"/>
    </source>
</evidence>
<dbReference type="Gene3D" id="2.170.130.10">
    <property type="entry name" value="TonB-dependent receptor, plug domain"/>
    <property type="match status" value="1"/>
</dbReference>
<gene>
    <name evidence="14" type="ORF">GCM10023307_36290</name>
</gene>
<evidence type="ECO:0000259" key="13">
    <source>
        <dbReference type="Pfam" id="PF07715"/>
    </source>
</evidence>
<dbReference type="PANTHER" id="PTHR30069:SF49">
    <property type="entry name" value="OUTER MEMBRANE PROTEIN C"/>
    <property type="match status" value="1"/>
</dbReference>
<dbReference type="EMBL" id="BAABJE010000030">
    <property type="protein sequence ID" value="GAA4806427.1"/>
    <property type="molecule type" value="Genomic_DNA"/>
</dbReference>
<feature type="chain" id="PRO_5045943301" evidence="11">
    <location>
        <begin position="47"/>
        <end position="797"/>
    </location>
</feature>